<reference evidence="2 3" key="1">
    <citation type="submission" date="2024-04" db="EMBL/GenBank/DDBJ databases">
        <title>Tritrichomonas musculus Genome.</title>
        <authorList>
            <person name="Alves-Ferreira E."/>
            <person name="Grigg M."/>
            <person name="Lorenzi H."/>
            <person name="Galac M."/>
        </authorList>
    </citation>
    <scope>NUCLEOTIDE SEQUENCE [LARGE SCALE GENOMIC DNA]</scope>
    <source>
        <strain evidence="2 3">EAF2021</strain>
    </source>
</reference>
<evidence type="ECO:0000256" key="1">
    <source>
        <dbReference type="SAM" id="MobiDB-lite"/>
    </source>
</evidence>
<feature type="region of interest" description="Disordered" evidence="1">
    <location>
        <begin position="233"/>
        <end position="258"/>
    </location>
</feature>
<keyword evidence="3" id="KW-1185">Reference proteome</keyword>
<name>A0ABR2IZM7_9EUKA</name>
<gene>
    <name evidence="2" type="ORF">M9Y10_008994</name>
</gene>
<feature type="compositionally biased region" description="Polar residues" evidence="1">
    <location>
        <begin position="1"/>
        <end position="11"/>
    </location>
</feature>
<protein>
    <recommendedName>
        <fullName evidence="4">Initiator binding domain-containing protein</fullName>
    </recommendedName>
</protein>
<dbReference type="Proteomes" id="UP001470230">
    <property type="component" value="Unassembled WGS sequence"/>
</dbReference>
<accession>A0ABR2IZM7</accession>
<feature type="region of interest" description="Disordered" evidence="1">
    <location>
        <begin position="1"/>
        <end position="20"/>
    </location>
</feature>
<comment type="caution">
    <text evidence="2">The sequence shown here is derived from an EMBL/GenBank/DDBJ whole genome shotgun (WGS) entry which is preliminary data.</text>
</comment>
<evidence type="ECO:0000313" key="3">
    <source>
        <dbReference type="Proteomes" id="UP001470230"/>
    </source>
</evidence>
<dbReference type="EMBL" id="JAPFFF010000014">
    <property type="protein sequence ID" value="KAK8871081.1"/>
    <property type="molecule type" value="Genomic_DNA"/>
</dbReference>
<evidence type="ECO:0000313" key="2">
    <source>
        <dbReference type="EMBL" id="KAK8871081.1"/>
    </source>
</evidence>
<sequence length="433" mass="48508">MDQYNIQPNQNFDDFSDSSSSEDQMYLSDINLSLSFFTGVNGSLDQIFANSQPTQCGTHINNDPISAKQGSIMCESQNKPKLKRSSSANFNEEPNQISFGPALPLTQSSYDFLANDQTFQNSIIEKKRPKNRRSASGFIIIEDDCDNIDDNENISLQEIHVTNKHRKTNTKTRTLFREIGDNQYTEPFDEFIQICKTIKINPKKIGLLPLENWPEGELTLDQIVTFFFQRKSPSQPKQDTMSKSCSLSKKKHKSEANTTLSKTVPLSISVPNSTSTSQNSLNGIANPTTIPTHTMNNAVKLAIKLFDALKISEISPVYESLVGVTWFNCSGTNNDEIIRINISRFARLIGIGNGIKSGKDESERVEPSKILFEPSKGLLSYIGFKEMTLDQIVALDSNADLFGIDLVNVKLIYHPSHLFRRNSTLSEILAIKE</sequence>
<organism evidence="2 3">
    <name type="scientific">Tritrichomonas musculus</name>
    <dbReference type="NCBI Taxonomy" id="1915356"/>
    <lineage>
        <taxon>Eukaryota</taxon>
        <taxon>Metamonada</taxon>
        <taxon>Parabasalia</taxon>
        <taxon>Tritrichomonadida</taxon>
        <taxon>Tritrichomonadidae</taxon>
        <taxon>Tritrichomonas</taxon>
    </lineage>
</organism>
<proteinExistence type="predicted"/>
<evidence type="ECO:0008006" key="4">
    <source>
        <dbReference type="Google" id="ProtNLM"/>
    </source>
</evidence>